<keyword evidence="3" id="KW-1185">Reference proteome</keyword>
<dbReference type="Gene3D" id="3.30.559.10">
    <property type="entry name" value="Chloramphenicol acetyltransferase-like domain"/>
    <property type="match status" value="2"/>
</dbReference>
<dbReference type="PANTHER" id="PTHR31896">
    <property type="entry name" value="FAMILY REGULATORY PROTEIN, PUTATIVE (AFU_ORTHOLOGUE AFUA_3G14730)-RELATED"/>
    <property type="match status" value="1"/>
</dbReference>
<dbReference type="eggNOG" id="ENOG502QVP8">
    <property type="taxonomic scope" value="Eukaryota"/>
</dbReference>
<reference evidence="2 3" key="1">
    <citation type="journal article" date="2014" name="Genome Biol.">
        <title>Transcriptome and methylome profiling reveals relics of genome dominance in the mesopolyploid Brassica oleracea.</title>
        <authorList>
            <person name="Parkin I.A."/>
            <person name="Koh C."/>
            <person name="Tang H."/>
            <person name="Robinson S.J."/>
            <person name="Kagale S."/>
            <person name="Clarke W.E."/>
            <person name="Town C.D."/>
            <person name="Nixon J."/>
            <person name="Krishnakumar V."/>
            <person name="Bidwell S.L."/>
            <person name="Denoeud F."/>
            <person name="Belcram H."/>
            <person name="Links M.G."/>
            <person name="Just J."/>
            <person name="Clarke C."/>
            <person name="Bender T."/>
            <person name="Huebert T."/>
            <person name="Mason A.S."/>
            <person name="Pires J.C."/>
            <person name="Barker G."/>
            <person name="Moore J."/>
            <person name="Walley P.G."/>
            <person name="Manoli S."/>
            <person name="Batley J."/>
            <person name="Edwards D."/>
            <person name="Nelson M.N."/>
            <person name="Wang X."/>
            <person name="Paterson A.H."/>
            <person name="King G."/>
            <person name="Bancroft I."/>
            <person name="Chalhoub B."/>
            <person name="Sharpe A.G."/>
        </authorList>
    </citation>
    <scope>NUCLEOTIDE SEQUENCE</scope>
    <source>
        <strain evidence="2 3">cv. TO1000</strain>
    </source>
</reference>
<evidence type="ECO:0000313" key="3">
    <source>
        <dbReference type="Proteomes" id="UP000032141"/>
    </source>
</evidence>
<dbReference type="EnsemblPlants" id="Bo4g137040.1">
    <property type="protein sequence ID" value="Bo4g137040.1"/>
    <property type="gene ID" value="Bo4g137040"/>
</dbReference>
<proteinExistence type="predicted"/>
<dbReference type="InterPro" id="IPR051283">
    <property type="entry name" value="Sec_Metabolite_Acyltrans"/>
</dbReference>
<dbReference type="InterPro" id="IPR023213">
    <property type="entry name" value="CAT-like_dom_sf"/>
</dbReference>
<dbReference type="HOGENOM" id="CLU_014546_3_0_1"/>
<dbReference type="Pfam" id="PF02458">
    <property type="entry name" value="Transferase"/>
    <property type="match status" value="2"/>
</dbReference>
<evidence type="ECO:0000313" key="2">
    <source>
        <dbReference type="EnsemblPlants" id="Bo4g137040.1"/>
    </source>
</evidence>
<evidence type="ECO:0000256" key="1">
    <source>
        <dbReference type="ARBA" id="ARBA00022679"/>
    </source>
</evidence>
<protein>
    <recommendedName>
        <fullName evidence="4">Acetyltransferase</fullName>
    </recommendedName>
</protein>
<keyword evidence="1" id="KW-0808">Transferase</keyword>
<dbReference type="PANTHER" id="PTHR31896:SF31">
    <property type="entry name" value="HXXXD-TYPE ACYL-TRANSFERASE FAMILY PROTEIN"/>
    <property type="match status" value="1"/>
</dbReference>
<evidence type="ECO:0008006" key="4">
    <source>
        <dbReference type="Google" id="ProtNLM"/>
    </source>
</evidence>
<reference evidence="2" key="2">
    <citation type="submission" date="2015-03" db="UniProtKB">
        <authorList>
            <consortium name="EnsemblPlants"/>
        </authorList>
    </citation>
    <scope>IDENTIFICATION</scope>
</reference>
<organism evidence="2 3">
    <name type="scientific">Brassica oleracea var. oleracea</name>
    <dbReference type="NCBI Taxonomy" id="109376"/>
    <lineage>
        <taxon>Eukaryota</taxon>
        <taxon>Viridiplantae</taxon>
        <taxon>Streptophyta</taxon>
        <taxon>Embryophyta</taxon>
        <taxon>Tracheophyta</taxon>
        <taxon>Spermatophyta</taxon>
        <taxon>Magnoliopsida</taxon>
        <taxon>eudicotyledons</taxon>
        <taxon>Gunneridae</taxon>
        <taxon>Pentapetalae</taxon>
        <taxon>rosids</taxon>
        <taxon>malvids</taxon>
        <taxon>Brassicales</taxon>
        <taxon>Brassicaceae</taxon>
        <taxon>Brassiceae</taxon>
        <taxon>Brassica</taxon>
    </lineage>
</organism>
<dbReference type="STRING" id="109376.A0A0D3BZK6"/>
<accession>A0A0D3BZK6</accession>
<dbReference type="Proteomes" id="UP000032141">
    <property type="component" value="Chromosome C4"/>
</dbReference>
<dbReference type="Gramene" id="Bo4g137040.1">
    <property type="protein sequence ID" value="Bo4g137040.1"/>
    <property type="gene ID" value="Bo4g137040"/>
</dbReference>
<sequence>MTDVILVSSTMVRPENTNQCSRTKIHLTPYDLKLLNFAYPQRGLLFSKPDLETHIIPQLKASLSTALEIYFPFAGRLIKIDNAEDNTMSYYVDCDGSGAKFIHAKAELVSINDFLQPHDSVPNFTRCFFPANDFKSSDGISESLLLLQVTELKDGVFISFGYNHMVADGSSFWNFIHTWSTICLNGSSSHIQTLVLKDLFLEGIDYPIHIPVPETKIPQKCEIPSEEQVFHFTKKNISDLKAKANEELAADMRRRLNPPLDPACFGNVTHQAMATTRVGEMLDQGLGWAALQINEQVRSLTNENYMTFAETRVRNVKLPQPKISGGPRKADTYLVVTSSPWFEVYNNDFGWGKPIAVQAEPNNGFGVSLVVFRGVEEGSIDVHATIPLSIWSDV</sequence>
<name>A0A0D3BZK6_BRAOL</name>
<dbReference type="AlphaFoldDB" id="A0A0D3BZK6"/>
<dbReference type="GO" id="GO:0016740">
    <property type="term" value="F:transferase activity"/>
    <property type="evidence" value="ECO:0007669"/>
    <property type="project" value="UniProtKB-KW"/>
</dbReference>
<dbReference type="OMA" id="NDFLQPH"/>